<gene>
    <name evidence="1" type="ORF">FPZ41_00115</name>
    <name evidence="2" type="ORF">FPZ41_00820</name>
</gene>
<protein>
    <submittedName>
        <fullName evidence="2">Uncharacterized protein</fullName>
    </submittedName>
</protein>
<evidence type="ECO:0000313" key="3">
    <source>
        <dbReference type="Proteomes" id="UP000373149"/>
    </source>
</evidence>
<evidence type="ECO:0000313" key="1">
    <source>
        <dbReference type="EMBL" id="MPY47064.1"/>
    </source>
</evidence>
<dbReference type="RefSeq" id="WP_152857843.1">
    <property type="nucleotide sequence ID" value="NZ_VMNX01000001.1"/>
</dbReference>
<name>A0A5N8WIC3_9ACTN</name>
<organism evidence="2 3">
    <name type="scientific">Streptomyces acidicola</name>
    <dbReference type="NCBI Taxonomy" id="2596892"/>
    <lineage>
        <taxon>Bacteria</taxon>
        <taxon>Bacillati</taxon>
        <taxon>Actinomycetota</taxon>
        <taxon>Actinomycetes</taxon>
        <taxon>Kitasatosporales</taxon>
        <taxon>Streptomycetaceae</taxon>
        <taxon>Streptomyces</taxon>
    </lineage>
</organism>
<keyword evidence="3" id="KW-1185">Reference proteome</keyword>
<dbReference type="EMBL" id="VMNX01000001">
    <property type="protein sequence ID" value="MPY47064.1"/>
    <property type="molecule type" value="Genomic_DNA"/>
</dbReference>
<accession>A0A5N8WIC3</accession>
<dbReference type="EMBL" id="VMNX01000001">
    <property type="protein sequence ID" value="MPY47203.1"/>
    <property type="molecule type" value="Genomic_DNA"/>
</dbReference>
<dbReference type="AlphaFoldDB" id="A0A5N8WIC3"/>
<reference evidence="2 3" key="1">
    <citation type="submission" date="2019-09" db="EMBL/GenBank/DDBJ databases">
        <authorList>
            <person name="Duangmal K."/>
            <person name="Teo W.F.A."/>
            <person name="Lipun K."/>
        </authorList>
    </citation>
    <scope>NUCLEOTIDE SEQUENCE [LARGE SCALE GENOMIC DNA]</scope>
    <source>
        <strain evidence="2 3">K1PN6</strain>
    </source>
</reference>
<comment type="caution">
    <text evidence="2">The sequence shown here is derived from an EMBL/GenBank/DDBJ whole genome shotgun (WGS) entry which is preliminary data.</text>
</comment>
<sequence>MTDRAEYIAGLREIADWLEQHPDADLPSTDRLLLPLSTNPAVEEFAATLGLTAEIDEEGNAAVDLKFGPIAFHAYGYADFTEHVKEHHERQARNWADKNGMVIQPREGEPDEAREHRVVAYRNSSQPGVLLCREHGDGWAWLTPLTADDLPDGGTCTFGDPADPDDVCGNDVLINDTKSGGAR</sequence>
<evidence type="ECO:0000313" key="2">
    <source>
        <dbReference type="EMBL" id="MPY47203.1"/>
    </source>
</evidence>
<proteinExistence type="predicted"/>
<dbReference type="Proteomes" id="UP000373149">
    <property type="component" value="Unassembled WGS sequence"/>
</dbReference>